<reference evidence="2 3" key="1">
    <citation type="submission" date="2015-08" db="EMBL/GenBank/DDBJ databases">
        <title>Draft Genome Sequence of Pseudoalteromonas porphyrae UCD-SED14.</title>
        <authorList>
            <person name="Coil D.A."/>
            <person name="Jospin G."/>
            <person name="Lee R.D."/>
            <person name="Eisen J.A."/>
        </authorList>
    </citation>
    <scope>NUCLEOTIDE SEQUENCE [LARGE SCALE GENOMIC DNA]</scope>
    <source>
        <strain evidence="2 3">UCD-SED14</strain>
    </source>
</reference>
<dbReference type="PATRIC" id="fig|187330.3.peg.4134"/>
<keyword evidence="3" id="KW-1185">Reference proteome</keyword>
<keyword evidence="1" id="KW-0472">Membrane</keyword>
<keyword evidence="1" id="KW-1133">Transmembrane helix</keyword>
<evidence type="ECO:0000313" key="3">
    <source>
        <dbReference type="Proteomes" id="UP000037848"/>
    </source>
</evidence>
<organism evidence="2 3">
    <name type="scientific">Pseudoalteromonas porphyrae</name>
    <dbReference type="NCBI Taxonomy" id="187330"/>
    <lineage>
        <taxon>Bacteria</taxon>
        <taxon>Pseudomonadati</taxon>
        <taxon>Pseudomonadota</taxon>
        <taxon>Gammaproteobacteria</taxon>
        <taxon>Alteromonadales</taxon>
        <taxon>Pseudoalteromonadaceae</taxon>
        <taxon>Pseudoalteromonas</taxon>
    </lineage>
</organism>
<dbReference type="OrthoDB" id="6315643at2"/>
<feature type="transmembrane region" description="Helical" evidence="1">
    <location>
        <begin position="194"/>
        <end position="212"/>
    </location>
</feature>
<accession>A0A0N1EL36</accession>
<comment type="caution">
    <text evidence="2">The sequence shown here is derived from an EMBL/GenBank/DDBJ whole genome shotgun (WGS) entry which is preliminary data.</text>
</comment>
<dbReference type="EMBL" id="LHPH01000009">
    <property type="protein sequence ID" value="KPH63286.1"/>
    <property type="molecule type" value="Genomic_DNA"/>
</dbReference>
<feature type="transmembrane region" description="Helical" evidence="1">
    <location>
        <begin position="117"/>
        <end position="137"/>
    </location>
</feature>
<keyword evidence="1" id="KW-0812">Transmembrane</keyword>
<feature type="transmembrane region" description="Helical" evidence="1">
    <location>
        <begin position="261"/>
        <end position="282"/>
    </location>
</feature>
<dbReference type="STRING" id="187330.AMS58_13765"/>
<dbReference type="AlphaFoldDB" id="A0A0N1EL36"/>
<dbReference type="RefSeq" id="WP_054454222.1">
    <property type="nucleotide sequence ID" value="NZ_LHPH01000009.1"/>
</dbReference>
<feature type="transmembrane region" description="Helical" evidence="1">
    <location>
        <begin position="171"/>
        <end position="188"/>
    </location>
</feature>
<name>A0A0N1EL36_9GAMM</name>
<feature type="transmembrane region" description="Helical" evidence="1">
    <location>
        <begin position="224"/>
        <end position="249"/>
    </location>
</feature>
<feature type="transmembrane region" description="Helical" evidence="1">
    <location>
        <begin position="303"/>
        <end position="325"/>
    </location>
</feature>
<feature type="transmembrane region" description="Helical" evidence="1">
    <location>
        <begin position="78"/>
        <end position="96"/>
    </location>
</feature>
<dbReference type="Pfam" id="PF19632">
    <property type="entry name" value="DUF6136"/>
    <property type="match status" value="1"/>
</dbReference>
<proteinExistence type="predicted"/>
<dbReference type="InterPro" id="IPR045614">
    <property type="entry name" value="DUF6136"/>
</dbReference>
<evidence type="ECO:0000256" key="1">
    <source>
        <dbReference type="SAM" id="Phobius"/>
    </source>
</evidence>
<evidence type="ECO:0000313" key="2">
    <source>
        <dbReference type="EMBL" id="KPH63286.1"/>
    </source>
</evidence>
<dbReference type="Proteomes" id="UP000037848">
    <property type="component" value="Unassembled WGS sequence"/>
</dbReference>
<sequence>MSSITIKQTITQYHAFMDYRYQAYKNELAQLLVQLKNFGLLFFVVLGSAMLGMILLLFLGLGKIIDSADAPQHGAQMAWLYLLLQSVMLSAMKSAIKNSQQRLFQRTIVKPGWLKLMDIKLLLLSNGWLVASAVIAFDLTLTQWLKAPHFILFMSLQFGLGILCLYNSRALTIGFLLSAILVCVPVEIQPLIYHLGFVLLFTLSLFIPQVALGARLSVSSLLSFWVMFFVNHTWVLVWRCALLLCVFMSSSTLLHERPDLAEIFTILALAFIVLFTSSLQFDCGKLHEKYQLFFKANNQARRFFISQFVPGMIFFSIALAGFMALSKQENYVLLIMSLIWCGLQLFAAKKKPAHYALVWICVTALLLAF</sequence>
<feature type="transmembrane region" description="Helical" evidence="1">
    <location>
        <begin position="38"/>
        <end position="58"/>
    </location>
</feature>
<feature type="transmembrane region" description="Helical" evidence="1">
    <location>
        <begin position="331"/>
        <end position="348"/>
    </location>
</feature>
<gene>
    <name evidence="2" type="ORF">ADS77_10160</name>
</gene>
<protein>
    <submittedName>
        <fullName evidence="2">Uncharacterized protein</fullName>
    </submittedName>
</protein>